<evidence type="ECO:0000313" key="1">
    <source>
        <dbReference type="EMBL" id="THU47999.1"/>
    </source>
</evidence>
<protein>
    <submittedName>
        <fullName evidence="1">Uncharacterized protein</fullName>
    </submittedName>
</protein>
<evidence type="ECO:0000313" key="2">
    <source>
        <dbReference type="Proteomes" id="UP000317650"/>
    </source>
</evidence>
<proteinExistence type="predicted"/>
<name>A0A4S8IIT9_MUSBA</name>
<gene>
    <name evidence="1" type="ORF">C4D60_Mb09t21590</name>
</gene>
<dbReference type="PROSITE" id="PS51257">
    <property type="entry name" value="PROKAR_LIPOPROTEIN"/>
    <property type="match status" value="1"/>
</dbReference>
<comment type="caution">
    <text evidence="1">The sequence shown here is derived from an EMBL/GenBank/DDBJ whole genome shotgun (WGS) entry which is preliminary data.</text>
</comment>
<reference evidence="1 2" key="1">
    <citation type="journal article" date="2019" name="Nat. Plants">
        <title>Genome sequencing of Musa balbisiana reveals subgenome evolution and function divergence in polyploid bananas.</title>
        <authorList>
            <person name="Yao X."/>
        </authorList>
    </citation>
    <scope>NUCLEOTIDE SEQUENCE [LARGE SCALE GENOMIC DNA]</scope>
    <source>
        <strain evidence="2">cv. DH-PKW</strain>
        <tissue evidence="1">Leaves</tissue>
    </source>
</reference>
<dbReference type="AlphaFoldDB" id="A0A4S8IIT9"/>
<dbReference type="EMBL" id="PYDT01000010">
    <property type="protein sequence ID" value="THU47999.1"/>
    <property type="molecule type" value="Genomic_DNA"/>
</dbReference>
<organism evidence="1 2">
    <name type="scientific">Musa balbisiana</name>
    <name type="common">Banana</name>
    <dbReference type="NCBI Taxonomy" id="52838"/>
    <lineage>
        <taxon>Eukaryota</taxon>
        <taxon>Viridiplantae</taxon>
        <taxon>Streptophyta</taxon>
        <taxon>Embryophyta</taxon>
        <taxon>Tracheophyta</taxon>
        <taxon>Spermatophyta</taxon>
        <taxon>Magnoliopsida</taxon>
        <taxon>Liliopsida</taxon>
        <taxon>Zingiberales</taxon>
        <taxon>Musaceae</taxon>
        <taxon>Musa</taxon>
    </lineage>
</organism>
<keyword evidence="2" id="KW-1185">Reference proteome</keyword>
<sequence>MKTSRGRSTSHQFLATTAAAFSSCTRFRRIAAIHGLHVLVPFRRLFGPSPLAVAVTSAAEDGGSGW</sequence>
<dbReference type="Proteomes" id="UP000317650">
    <property type="component" value="Chromosome 9"/>
</dbReference>
<accession>A0A4S8IIT9</accession>